<evidence type="ECO:0000313" key="3">
    <source>
        <dbReference type="EMBL" id="GAA2731854.1"/>
    </source>
</evidence>
<sequence>MRLTRLIIVPAAAGVIVLVGMSAASAGEITGNGKPAQGPAHANSICAFSGLEDGDGAGFPGPGGAPPQNWGHVQQAERAAGATPADLKASGFQPGDSCNGHSGFLAGGGEEP</sequence>
<proteinExistence type="predicted"/>
<gene>
    <name evidence="3" type="ORF">GCM10009867_06450</name>
</gene>
<evidence type="ECO:0000256" key="2">
    <source>
        <dbReference type="SAM" id="SignalP"/>
    </source>
</evidence>
<dbReference type="Proteomes" id="UP001501326">
    <property type="component" value="Unassembled WGS sequence"/>
</dbReference>
<feature type="signal peptide" evidence="2">
    <location>
        <begin position="1"/>
        <end position="26"/>
    </location>
</feature>
<evidence type="ECO:0008006" key="5">
    <source>
        <dbReference type="Google" id="ProtNLM"/>
    </source>
</evidence>
<name>A0ABN3UFM5_9MICO</name>
<evidence type="ECO:0000313" key="4">
    <source>
        <dbReference type="Proteomes" id="UP001501326"/>
    </source>
</evidence>
<organism evidence="3 4">
    <name type="scientific">Pedococcus aerophilus</name>
    <dbReference type="NCBI Taxonomy" id="436356"/>
    <lineage>
        <taxon>Bacteria</taxon>
        <taxon>Bacillati</taxon>
        <taxon>Actinomycetota</taxon>
        <taxon>Actinomycetes</taxon>
        <taxon>Micrococcales</taxon>
        <taxon>Intrasporangiaceae</taxon>
        <taxon>Pedococcus</taxon>
    </lineage>
</organism>
<keyword evidence="4" id="KW-1185">Reference proteome</keyword>
<dbReference type="RefSeq" id="WP_344190174.1">
    <property type="nucleotide sequence ID" value="NZ_BAAARN010000001.1"/>
</dbReference>
<protein>
    <recommendedName>
        <fullName evidence="5">Secreted protein</fullName>
    </recommendedName>
</protein>
<reference evidence="3 4" key="1">
    <citation type="journal article" date="2019" name="Int. J. Syst. Evol. Microbiol.">
        <title>The Global Catalogue of Microorganisms (GCM) 10K type strain sequencing project: providing services to taxonomists for standard genome sequencing and annotation.</title>
        <authorList>
            <consortium name="The Broad Institute Genomics Platform"/>
            <consortium name="The Broad Institute Genome Sequencing Center for Infectious Disease"/>
            <person name="Wu L."/>
            <person name="Ma J."/>
        </authorList>
    </citation>
    <scope>NUCLEOTIDE SEQUENCE [LARGE SCALE GENOMIC DNA]</scope>
    <source>
        <strain evidence="3 4">JCM 16378</strain>
    </source>
</reference>
<keyword evidence="2" id="KW-0732">Signal</keyword>
<comment type="caution">
    <text evidence="3">The sequence shown here is derived from an EMBL/GenBank/DDBJ whole genome shotgun (WGS) entry which is preliminary data.</text>
</comment>
<evidence type="ECO:0000256" key="1">
    <source>
        <dbReference type="SAM" id="MobiDB-lite"/>
    </source>
</evidence>
<dbReference type="EMBL" id="BAAARN010000001">
    <property type="protein sequence ID" value="GAA2731854.1"/>
    <property type="molecule type" value="Genomic_DNA"/>
</dbReference>
<feature type="chain" id="PRO_5046412564" description="Secreted protein" evidence="2">
    <location>
        <begin position="27"/>
        <end position="112"/>
    </location>
</feature>
<feature type="region of interest" description="Disordered" evidence="1">
    <location>
        <begin position="53"/>
        <end position="112"/>
    </location>
</feature>
<accession>A0ABN3UFM5</accession>